<dbReference type="AlphaFoldDB" id="A0AAV2NLM1"/>
<proteinExistence type="predicted"/>
<evidence type="ECO:0000313" key="2">
    <source>
        <dbReference type="Proteomes" id="UP001497644"/>
    </source>
</evidence>
<organism evidence="1 2">
    <name type="scientific">Lasius platythorax</name>
    <dbReference type="NCBI Taxonomy" id="488582"/>
    <lineage>
        <taxon>Eukaryota</taxon>
        <taxon>Metazoa</taxon>
        <taxon>Ecdysozoa</taxon>
        <taxon>Arthropoda</taxon>
        <taxon>Hexapoda</taxon>
        <taxon>Insecta</taxon>
        <taxon>Pterygota</taxon>
        <taxon>Neoptera</taxon>
        <taxon>Endopterygota</taxon>
        <taxon>Hymenoptera</taxon>
        <taxon>Apocrita</taxon>
        <taxon>Aculeata</taxon>
        <taxon>Formicoidea</taxon>
        <taxon>Formicidae</taxon>
        <taxon>Formicinae</taxon>
        <taxon>Lasius</taxon>
        <taxon>Lasius</taxon>
    </lineage>
</organism>
<name>A0AAV2NLM1_9HYME</name>
<gene>
    <name evidence="1" type="ORF">LPLAT_LOCUS6617</name>
</gene>
<reference evidence="1" key="1">
    <citation type="submission" date="2024-04" db="EMBL/GenBank/DDBJ databases">
        <authorList>
            <consortium name="Molecular Ecology Group"/>
        </authorList>
    </citation>
    <scope>NUCLEOTIDE SEQUENCE</scope>
</reference>
<dbReference type="EMBL" id="OZ034825">
    <property type="protein sequence ID" value="CAL1680625.1"/>
    <property type="molecule type" value="Genomic_DNA"/>
</dbReference>
<evidence type="ECO:0000313" key="1">
    <source>
        <dbReference type="EMBL" id="CAL1680625.1"/>
    </source>
</evidence>
<accession>A0AAV2NLM1</accession>
<protein>
    <recommendedName>
        <fullName evidence="3">PDZ domain-containing protein</fullName>
    </recommendedName>
</protein>
<sequence length="68" mass="7801">MVSFEVGSENASTMAGSVLRDERVLKLNGVKVTGMREIDIEDGARREGWSAWFRKAEKKRSLSRTKWR</sequence>
<keyword evidence="2" id="KW-1185">Reference proteome</keyword>
<dbReference type="Proteomes" id="UP001497644">
    <property type="component" value="Chromosome 2"/>
</dbReference>
<evidence type="ECO:0008006" key="3">
    <source>
        <dbReference type="Google" id="ProtNLM"/>
    </source>
</evidence>